<feature type="transmembrane region" description="Helical" evidence="5">
    <location>
        <begin position="241"/>
        <end position="259"/>
    </location>
</feature>
<keyword evidence="2 5" id="KW-0812">Transmembrane</keyword>
<dbReference type="InterPro" id="IPR051784">
    <property type="entry name" value="Nod_factor_ABC_transporter"/>
</dbReference>
<dbReference type="InterPro" id="IPR000412">
    <property type="entry name" value="ABC_2_transport"/>
</dbReference>
<keyword evidence="3 5" id="KW-1133">Transmembrane helix</keyword>
<evidence type="ECO:0000256" key="2">
    <source>
        <dbReference type="ARBA" id="ARBA00022692"/>
    </source>
</evidence>
<reference evidence="7 8" key="1">
    <citation type="submission" date="2024-07" db="EMBL/GenBank/DDBJ databases">
        <authorList>
            <person name="Yun M."/>
        </authorList>
    </citation>
    <scope>NUCLEOTIDE SEQUENCE [LARGE SCALE GENOMIC DNA]</scope>
    <source>
        <strain evidence="7 8">MS01</strain>
    </source>
</reference>
<dbReference type="InterPro" id="IPR013525">
    <property type="entry name" value="ABC2_TM"/>
</dbReference>
<dbReference type="PROSITE" id="PS51012">
    <property type="entry name" value="ABC_TM2"/>
    <property type="match status" value="1"/>
</dbReference>
<protein>
    <recommendedName>
        <fullName evidence="5">Transport permease protein</fullName>
    </recommendedName>
</protein>
<evidence type="ECO:0000256" key="3">
    <source>
        <dbReference type="ARBA" id="ARBA00022989"/>
    </source>
</evidence>
<organism evidence="7 8">
    <name type="scientific">Leuconostoc aquikimchii</name>
    <dbReference type="NCBI Taxonomy" id="3236804"/>
    <lineage>
        <taxon>Bacteria</taxon>
        <taxon>Bacillati</taxon>
        <taxon>Bacillota</taxon>
        <taxon>Bacilli</taxon>
        <taxon>Lactobacillales</taxon>
        <taxon>Lactobacillaceae</taxon>
        <taxon>Leuconostoc</taxon>
    </lineage>
</organism>
<comment type="subcellular location">
    <subcellularLocation>
        <location evidence="5">Cell membrane</location>
        <topology evidence="5">Multi-pass membrane protein</topology>
    </subcellularLocation>
    <subcellularLocation>
        <location evidence="1">Membrane</location>
        <topology evidence="1">Multi-pass membrane protein</topology>
    </subcellularLocation>
</comment>
<feature type="transmembrane region" description="Helical" evidence="5">
    <location>
        <begin position="187"/>
        <end position="212"/>
    </location>
</feature>
<evidence type="ECO:0000313" key="8">
    <source>
        <dbReference type="Proteomes" id="UP001556617"/>
    </source>
</evidence>
<dbReference type="InterPro" id="IPR047817">
    <property type="entry name" value="ABC2_TM_bact-type"/>
</dbReference>
<keyword evidence="5" id="KW-1003">Cell membrane</keyword>
<feature type="transmembrane region" description="Helical" evidence="5">
    <location>
        <begin position="152"/>
        <end position="175"/>
    </location>
</feature>
<feature type="domain" description="ABC transmembrane type-2" evidence="6">
    <location>
        <begin position="30"/>
        <end position="262"/>
    </location>
</feature>
<dbReference type="EMBL" id="JBFPER010000001">
    <property type="protein sequence ID" value="MEX0381560.1"/>
    <property type="molecule type" value="Genomic_DNA"/>
</dbReference>
<comment type="similarity">
    <text evidence="5">Belongs to the ABC-2 integral membrane protein family.</text>
</comment>
<keyword evidence="8" id="KW-1185">Reference proteome</keyword>
<name>A0ABV3S548_9LACO</name>
<dbReference type="RefSeq" id="WP_367975364.1">
    <property type="nucleotide sequence ID" value="NZ_JBFPEQ010000001.1"/>
</dbReference>
<gene>
    <name evidence="7" type="ORF">AB3K24_09495</name>
</gene>
<dbReference type="PRINTS" id="PR00164">
    <property type="entry name" value="ABC2TRNSPORT"/>
</dbReference>
<evidence type="ECO:0000256" key="4">
    <source>
        <dbReference type="ARBA" id="ARBA00023136"/>
    </source>
</evidence>
<feature type="transmembrane region" description="Helical" evidence="5">
    <location>
        <begin position="127"/>
        <end position="146"/>
    </location>
</feature>
<evidence type="ECO:0000256" key="1">
    <source>
        <dbReference type="ARBA" id="ARBA00004141"/>
    </source>
</evidence>
<keyword evidence="5" id="KW-0813">Transport</keyword>
<dbReference type="PANTHER" id="PTHR43229:SF2">
    <property type="entry name" value="NODULATION PROTEIN J"/>
    <property type="match status" value="1"/>
</dbReference>
<accession>A0ABV3S548</accession>
<evidence type="ECO:0000259" key="6">
    <source>
        <dbReference type="PROSITE" id="PS51012"/>
    </source>
</evidence>
<evidence type="ECO:0000313" key="7">
    <source>
        <dbReference type="EMBL" id="MEX0381560.1"/>
    </source>
</evidence>
<feature type="transmembrane region" description="Helical" evidence="5">
    <location>
        <begin position="67"/>
        <end position="88"/>
    </location>
</feature>
<keyword evidence="4 5" id="KW-0472">Membrane</keyword>
<proteinExistence type="inferred from homology"/>
<dbReference type="Proteomes" id="UP001556617">
    <property type="component" value="Unassembled WGS sequence"/>
</dbReference>
<dbReference type="PIRSF" id="PIRSF006648">
    <property type="entry name" value="DrrB"/>
    <property type="match status" value="1"/>
</dbReference>
<sequence length="271" mass="30388">MENFLLSSWATLKKNQRTSKRAYPFSFMLGRIINAVGGLLFPITLYYLVFDKQMSGSFVQAYPGITYISYITLGSSALIFTISTIMSVSRSLIMEMREGTLHHLLLSPMSRAGYFVGVYLEQLIRSIIELGTVLIFGILFGARIGLTSILPLIIFIILFSFTAFCLAILISNIMLFSRDTFITQNTLLIVLTIFSGAAFPTVFLPSLLRIIANLLPTTQLLNAFRNVVILKHSLVSESYSIFYSVSISVVVLIIGLCWYKKLEQKLVNETL</sequence>
<evidence type="ECO:0000256" key="5">
    <source>
        <dbReference type="RuleBase" id="RU361157"/>
    </source>
</evidence>
<feature type="transmembrane region" description="Helical" evidence="5">
    <location>
        <begin position="22"/>
        <end position="47"/>
    </location>
</feature>
<comment type="caution">
    <text evidence="7">The sequence shown here is derived from an EMBL/GenBank/DDBJ whole genome shotgun (WGS) entry which is preliminary data.</text>
</comment>
<dbReference type="Pfam" id="PF01061">
    <property type="entry name" value="ABC2_membrane"/>
    <property type="match status" value="1"/>
</dbReference>
<dbReference type="PANTHER" id="PTHR43229">
    <property type="entry name" value="NODULATION PROTEIN J"/>
    <property type="match status" value="1"/>
</dbReference>